<keyword evidence="2" id="KW-1133">Transmembrane helix</keyword>
<protein>
    <submittedName>
        <fullName evidence="4">Uncharacterized protein LOC107411500</fullName>
    </submittedName>
</protein>
<dbReference type="AlphaFoldDB" id="A0A6P3ZLZ0"/>
<feature type="region of interest" description="Disordered" evidence="1">
    <location>
        <begin position="102"/>
        <end position="142"/>
    </location>
</feature>
<dbReference type="KEGG" id="zju:107411500"/>
<keyword evidence="2" id="KW-0472">Membrane</keyword>
<dbReference type="RefSeq" id="XP_015874584.3">
    <property type="nucleotide sequence ID" value="XM_016019098.4"/>
</dbReference>
<dbReference type="GeneID" id="107411500"/>
<accession>A0A6P3ZLZ0</accession>
<keyword evidence="2" id="KW-0812">Transmembrane</keyword>
<evidence type="ECO:0000256" key="2">
    <source>
        <dbReference type="SAM" id="Phobius"/>
    </source>
</evidence>
<evidence type="ECO:0000313" key="4">
    <source>
        <dbReference type="RefSeq" id="XP_015874584.3"/>
    </source>
</evidence>
<proteinExistence type="predicted"/>
<dbReference type="Proteomes" id="UP001652623">
    <property type="component" value="Chromosome 10"/>
</dbReference>
<sequence>MRAPKWRPAPPPGLVMGPAMSPADNKQDQEEHVFMMKDKKYELHGVILMLVLVSIFSVFIFFIAVRPCIKMASNSSSSSSTQSEDGYCSYWIKLWRRIKRSSRNEDGDGAPEVVSQSHHHHQQQEGNNIDEDEISKNVTHTI</sequence>
<name>A0A6P3ZLZ0_ZIZJJ</name>
<dbReference type="InParanoid" id="A0A6P3ZLZ0"/>
<reference evidence="4" key="1">
    <citation type="submission" date="2025-08" db="UniProtKB">
        <authorList>
            <consortium name="RefSeq"/>
        </authorList>
    </citation>
    <scope>IDENTIFICATION</scope>
    <source>
        <tissue evidence="4">Seedling</tissue>
    </source>
</reference>
<evidence type="ECO:0000313" key="3">
    <source>
        <dbReference type="Proteomes" id="UP001652623"/>
    </source>
</evidence>
<feature type="region of interest" description="Disordered" evidence="1">
    <location>
        <begin position="1"/>
        <end position="28"/>
    </location>
</feature>
<keyword evidence="3" id="KW-1185">Reference proteome</keyword>
<gene>
    <name evidence="4" type="primary">LOC107411500</name>
</gene>
<organism evidence="3 4">
    <name type="scientific">Ziziphus jujuba</name>
    <name type="common">Chinese jujube</name>
    <name type="synonym">Ziziphus sativa</name>
    <dbReference type="NCBI Taxonomy" id="326968"/>
    <lineage>
        <taxon>Eukaryota</taxon>
        <taxon>Viridiplantae</taxon>
        <taxon>Streptophyta</taxon>
        <taxon>Embryophyta</taxon>
        <taxon>Tracheophyta</taxon>
        <taxon>Spermatophyta</taxon>
        <taxon>Magnoliopsida</taxon>
        <taxon>eudicotyledons</taxon>
        <taxon>Gunneridae</taxon>
        <taxon>Pentapetalae</taxon>
        <taxon>rosids</taxon>
        <taxon>fabids</taxon>
        <taxon>Rosales</taxon>
        <taxon>Rhamnaceae</taxon>
        <taxon>Paliureae</taxon>
        <taxon>Ziziphus</taxon>
    </lineage>
</organism>
<feature type="transmembrane region" description="Helical" evidence="2">
    <location>
        <begin position="45"/>
        <end position="65"/>
    </location>
</feature>
<evidence type="ECO:0000256" key="1">
    <source>
        <dbReference type="SAM" id="MobiDB-lite"/>
    </source>
</evidence>